<dbReference type="eggNOG" id="KOG2068">
    <property type="taxonomic scope" value="Eukaryota"/>
</dbReference>
<evidence type="ECO:0000256" key="7">
    <source>
        <dbReference type="ARBA" id="ARBA00023015"/>
    </source>
</evidence>
<dbReference type="GO" id="GO:0010498">
    <property type="term" value="P:proteasomal protein catabolic process"/>
    <property type="evidence" value="ECO:0007669"/>
    <property type="project" value="EnsemblFungi"/>
</dbReference>
<feature type="compositionally biased region" description="Low complexity" evidence="13">
    <location>
        <begin position="398"/>
        <end position="412"/>
    </location>
</feature>
<proteinExistence type="predicted"/>
<dbReference type="GO" id="GO:0005634">
    <property type="term" value="C:nucleus"/>
    <property type="evidence" value="ECO:0007669"/>
    <property type="project" value="UniProtKB-SubCell"/>
</dbReference>
<keyword evidence="6 11" id="KW-0694">RNA-binding</keyword>
<keyword evidence="8" id="KW-0175">Coiled coil</keyword>
<dbReference type="Pfam" id="PF00076">
    <property type="entry name" value="RRM_1"/>
    <property type="match status" value="1"/>
</dbReference>
<dbReference type="InterPro" id="IPR039515">
    <property type="entry name" value="NOT4_mRING-HC-C4C4"/>
</dbReference>
<dbReference type="PANTHER" id="PTHR12603">
    <property type="entry name" value="CCR4-NOT TRANSCRIPTION COMPLEX RELATED"/>
    <property type="match status" value="1"/>
</dbReference>
<evidence type="ECO:0000313" key="17">
    <source>
        <dbReference type="EMBL" id="CCC70399.1"/>
    </source>
</evidence>
<accession>G0VFY0</accession>
<dbReference type="GO" id="GO:0003723">
    <property type="term" value="F:RNA binding"/>
    <property type="evidence" value="ECO:0007669"/>
    <property type="project" value="UniProtKB-UniRule"/>
</dbReference>
<evidence type="ECO:0000256" key="10">
    <source>
        <dbReference type="ARBA" id="ARBA00023242"/>
    </source>
</evidence>
<feature type="compositionally biased region" description="Low complexity" evidence="13">
    <location>
        <begin position="572"/>
        <end position="585"/>
    </location>
</feature>
<dbReference type="InterPro" id="IPR003954">
    <property type="entry name" value="RRM_euk-type"/>
</dbReference>
<dbReference type="InterPro" id="IPR013083">
    <property type="entry name" value="Znf_RING/FYVE/PHD"/>
</dbReference>
<dbReference type="InterPro" id="IPR035979">
    <property type="entry name" value="RBD_domain_sf"/>
</dbReference>
<comment type="subcellular location">
    <subcellularLocation>
        <location evidence="1">Nucleus</location>
    </subcellularLocation>
</comment>
<dbReference type="AlphaFoldDB" id="G0VFY0"/>
<sequence>MTLNPHVHENLQSIQAALSNYDTSFLSDDEEEFCPLCIEPMDITDKNFFPCPCGYQICQFCYNNIRQNPELNGRCPACRRKYDDENVRYVSLSPEELKLERANLARKERERKQREKERKENEHTNRKHLSGMRVIQKNLVYVVGINPPVPYEEVANVLRSDKYFGQYGKINKIVVNKKSPHTVASSDHYHHHSSPGYGVYITFATKDDAAKCIAQVDGTYMDGRLIKAAYGTTKYCSSYLRGVPCQNPNCMFLHEPGEEADSFNKRELHNKQQAQLAQQQQQDGNIYNKNSMTPGNQPSSLMRSNSNASAHFSSSVISPAPIKTQLHQEFANHTSSSTPVLTPASIPAGSNAWGVTQTPVTSINLSKNNSTIQLPTLNDTLPHHNDINPLLSTVITNNANNNNATTTNNSSNNKKKNAPVEKNDYVDPYDALNNAVSFLDERIASLSSYENKTFKLKKNNIITEEEYHRYPSLFSWENIETSNESDGKLKNKLIEILAIKPIDHSASVIQFLQNGNPNSTNTSPSTITANMDDAFDAASSNTALQSQLQSVQQQQQLNVNAPPPPPPGMFGGPQQPTQQQEGHLQMNDSSASTNSTDLLNQLISGRRVVASN</sequence>
<feature type="compositionally biased region" description="Low complexity" evidence="13">
    <location>
        <begin position="544"/>
        <end position="560"/>
    </location>
</feature>
<evidence type="ECO:0008006" key="19">
    <source>
        <dbReference type="Google" id="ProtNLM"/>
    </source>
</evidence>
<dbReference type="PANTHER" id="PTHR12603:SF0">
    <property type="entry name" value="CCR4-NOT TRANSCRIPTION COMPLEX SUBUNIT 4"/>
    <property type="match status" value="1"/>
</dbReference>
<dbReference type="Gene3D" id="3.30.40.10">
    <property type="entry name" value="Zinc/RING finger domain, C3HC4 (zinc finger)"/>
    <property type="match status" value="1"/>
</dbReference>
<evidence type="ECO:0000259" key="16">
    <source>
        <dbReference type="PROSITE" id="PS50103"/>
    </source>
</evidence>
<dbReference type="GeneID" id="96904028"/>
<feature type="domain" description="RRM" evidence="15">
    <location>
        <begin position="138"/>
        <end position="233"/>
    </location>
</feature>
<dbReference type="InterPro" id="IPR000571">
    <property type="entry name" value="Znf_CCCH"/>
</dbReference>
<evidence type="ECO:0000256" key="11">
    <source>
        <dbReference type="PROSITE-ProRule" id="PRU00176"/>
    </source>
</evidence>
<dbReference type="GO" id="GO:0030015">
    <property type="term" value="C:CCR4-NOT core complex"/>
    <property type="evidence" value="ECO:0007669"/>
    <property type="project" value="EnsemblFungi"/>
</dbReference>
<feature type="region of interest" description="Disordered" evidence="13">
    <location>
        <begin position="286"/>
        <end position="313"/>
    </location>
</feature>
<feature type="domain" description="C3H1-type" evidence="16">
    <location>
        <begin position="230"/>
        <end position="257"/>
    </location>
</feature>
<keyword evidence="4 12" id="KW-0863">Zinc-finger</keyword>
<evidence type="ECO:0000256" key="6">
    <source>
        <dbReference type="ARBA" id="ARBA00022884"/>
    </source>
</evidence>
<keyword evidence="2" id="KW-0678">Repressor</keyword>
<keyword evidence="7" id="KW-0805">Transcription regulation</keyword>
<dbReference type="InterPro" id="IPR034261">
    <property type="entry name" value="CNOT4_RRM"/>
</dbReference>
<feature type="compositionally biased region" description="Polar residues" evidence="13">
    <location>
        <begin position="286"/>
        <end position="303"/>
    </location>
</feature>
<evidence type="ECO:0000256" key="2">
    <source>
        <dbReference type="ARBA" id="ARBA00022491"/>
    </source>
</evidence>
<protein>
    <recommendedName>
        <fullName evidence="19">General negative regulator of transcription subunit 4</fullName>
    </recommendedName>
</protein>
<dbReference type="Pfam" id="PF14570">
    <property type="entry name" value="zf-RING_4"/>
    <property type="match status" value="1"/>
</dbReference>
<dbReference type="GO" id="GO:0008270">
    <property type="term" value="F:zinc ion binding"/>
    <property type="evidence" value="ECO:0007669"/>
    <property type="project" value="UniProtKB-KW"/>
</dbReference>
<dbReference type="FunCoup" id="G0VFY0">
    <property type="interactions" value="451"/>
</dbReference>
<dbReference type="GO" id="GO:0061630">
    <property type="term" value="F:ubiquitin protein ligase activity"/>
    <property type="evidence" value="ECO:0007669"/>
    <property type="project" value="EnsemblFungi"/>
</dbReference>
<feature type="region of interest" description="Disordered" evidence="13">
    <location>
        <begin position="398"/>
        <end position="424"/>
    </location>
</feature>
<reference evidence="17 18" key="1">
    <citation type="journal article" date="2011" name="Proc. Natl. Acad. Sci. U.S.A.">
        <title>Evolutionary erosion of yeast sex chromosomes by mating-type switching accidents.</title>
        <authorList>
            <person name="Gordon J.L."/>
            <person name="Armisen D."/>
            <person name="Proux-Wera E."/>
            <person name="Oheigeartaigh S.S."/>
            <person name="Byrne K.P."/>
            <person name="Wolfe K.H."/>
        </authorList>
    </citation>
    <scope>NUCLEOTIDE SEQUENCE [LARGE SCALE GENOMIC DNA]</scope>
    <source>
        <strain evidence="18">ATCC 76901 / BCRC 22586 / CBS 4309 / NBRC 1992 / NRRL Y-12630</strain>
    </source>
</reference>
<evidence type="ECO:0000313" key="18">
    <source>
        <dbReference type="Proteomes" id="UP000001640"/>
    </source>
</evidence>
<evidence type="ECO:0000256" key="5">
    <source>
        <dbReference type="ARBA" id="ARBA00022833"/>
    </source>
</evidence>
<dbReference type="KEGG" id="ncs:NCAS_0E03290"/>
<evidence type="ECO:0000256" key="13">
    <source>
        <dbReference type="SAM" id="MobiDB-lite"/>
    </source>
</evidence>
<dbReference type="OrthoDB" id="1923159at2759"/>
<keyword evidence="3 12" id="KW-0479">Metal-binding</keyword>
<keyword evidence="10" id="KW-0539">Nucleus</keyword>
<evidence type="ECO:0000256" key="3">
    <source>
        <dbReference type="ARBA" id="ARBA00022723"/>
    </source>
</evidence>
<dbReference type="InterPro" id="IPR000504">
    <property type="entry name" value="RRM_dom"/>
</dbReference>
<dbReference type="SMART" id="SM00361">
    <property type="entry name" value="RRM_1"/>
    <property type="match status" value="1"/>
</dbReference>
<dbReference type="InterPro" id="IPR001841">
    <property type="entry name" value="Znf_RING"/>
</dbReference>
<dbReference type="OMA" id="DGTYMDG"/>
<keyword evidence="5 12" id="KW-0862">Zinc</keyword>
<feature type="compositionally biased region" description="Polar residues" evidence="13">
    <location>
        <begin position="586"/>
        <end position="603"/>
    </location>
</feature>
<feature type="compositionally biased region" description="Basic and acidic residues" evidence="13">
    <location>
        <begin position="105"/>
        <end position="124"/>
    </location>
</feature>
<evidence type="ECO:0000256" key="1">
    <source>
        <dbReference type="ARBA" id="ARBA00004123"/>
    </source>
</evidence>
<dbReference type="GO" id="GO:0032968">
    <property type="term" value="P:positive regulation of transcription elongation by RNA polymerase II"/>
    <property type="evidence" value="ECO:0007669"/>
    <property type="project" value="EnsemblFungi"/>
</dbReference>
<evidence type="ECO:0000256" key="8">
    <source>
        <dbReference type="ARBA" id="ARBA00023054"/>
    </source>
</evidence>
<dbReference type="EMBL" id="HE576756">
    <property type="protein sequence ID" value="CCC70399.1"/>
    <property type="molecule type" value="Genomic_DNA"/>
</dbReference>
<evidence type="ECO:0000259" key="14">
    <source>
        <dbReference type="PROSITE" id="PS50089"/>
    </source>
</evidence>
<evidence type="ECO:0000256" key="12">
    <source>
        <dbReference type="PROSITE-ProRule" id="PRU00723"/>
    </source>
</evidence>
<evidence type="ECO:0000256" key="4">
    <source>
        <dbReference type="ARBA" id="ARBA00022771"/>
    </source>
</evidence>
<feature type="compositionally biased region" description="Low complexity" evidence="13">
    <location>
        <begin position="304"/>
        <end position="313"/>
    </location>
</feature>
<gene>
    <name evidence="17" type="primary">NCAS0E03290</name>
    <name evidence="17" type="ordered locus">NCAS_0E03290</name>
</gene>
<evidence type="ECO:0000256" key="9">
    <source>
        <dbReference type="ARBA" id="ARBA00023163"/>
    </source>
</evidence>
<dbReference type="FunFam" id="3.30.70.330:FF:000257">
    <property type="entry name" value="CCR4-NOT core complex subunit Not4"/>
    <property type="match status" value="1"/>
</dbReference>
<dbReference type="CDD" id="cd16618">
    <property type="entry name" value="mRING-HC-C4C4_CNOT4"/>
    <property type="match status" value="1"/>
</dbReference>
<reference key="2">
    <citation type="submission" date="2011-08" db="EMBL/GenBank/DDBJ databases">
        <title>Genome sequence of Naumovozyma castellii.</title>
        <authorList>
            <person name="Gordon J.L."/>
            <person name="Armisen D."/>
            <person name="Proux-Wera E."/>
            <person name="OhEigeartaigh S.S."/>
            <person name="Byrne K.P."/>
            <person name="Wolfe K.H."/>
        </authorList>
    </citation>
    <scope>NUCLEOTIDE SEQUENCE</scope>
    <source>
        <strain>Type strain:CBS 4309</strain>
    </source>
</reference>
<dbReference type="PROSITE" id="PS50089">
    <property type="entry name" value="ZF_RING_2"/>
    <property type="match status" value="1"/>
</dbReference>
<dbReference type="Proteomes" id="UP000001640">
    <property type="component" value="Chromosome 5"/>
</dbReference>
<dbReference type="SUPFAM" id="SSF57850">
    <property type="entry name" value="RING/U-box"/>
    <property type="match status" value="1"/>
</dbReference>
<dbReference type="GO" id="GO:0031087">
    <property type="term" value="P:deadenylation-independent decapping of nuclear-transcribed mRNA"/>
    <property type="evidence" value="ECO:0007669"/>
    <property type="project" value="EnsemblFungi"/>
</dbReference>
<feature type="domain" description="RING-type" evidence="14">
    <location>
        <begin position="34"/>
        <end position="79"/>
    </location>
</feature>
<evidence type="ECO:0000259" key="15">
    <source>
        <dbReference type="PROSITE" id="PS50102"/>
    </source>
</evidence>
<organism evidence="17 18">
    <name type="scientific">Naumovozyma castellii</name>
    <name type="common">Yeast</name>
    <name type="synonym">Saccharomyces castellii</name>
    <dbReference type="NCBI Taxonomy" id="27288"/>
    <lineage>
        <taxon>Eukaryota</taxon>
        <taxon>Fungi</taxon>
        <taxon>Dikarya</taxon>
        <taxon>Ascomycota</taxon>
        <taxon>Saccharomycotina</taxon>
        <taxon>Saccharomycetes</taxon>
        <taxon>Saccharomycetales</taxon>
        <taxon>Saccharomycetaceae</taxon>
        <taxon>Naumovozyma</taxon>
    </lineage>
</organism>
<dbReference type="GO" id="GO:0070966">
    <property type="term" value="P:nuclear-transcribed mRNA catabolic process, no-go decay"/>
    <property type="evidence" value="ECO:0007669"/>
    <property type="project" value="EnsemblFungi"/>
</dbReference>
<dbReference type="InterPro" id="IPR039780">
    <property type="entry name" value="Mot2"/>
</dbReference>
<dbReference type="STRING" id="1064592.G0VFY0"/>
<dbReference type="RefSeq" id="XP_003676756.1">
    <property type="nucleotide sequence ID" value="XM_003676708.1"/>
</dbReference>
<keyword evidence="9" id="KW-0804">Transcription</keyword>
<dbReference type="GO" id="GO:0022626">
    <property type="term" value="C:cytosolic ribosome"/>
    <property type="evidence" value="ECO:0007669"/>
    <property type="project" value="EnsemblFungi"/>
</dbReference>
<dbReference type="GO" id="GO:0000209">
    <property type="term" value="P:protein polyubiquitination"/>
    <property type="evidence" value="ECO:0007669"/>
    <property type="project" value="EnsemblFungi"/>
</dbReference>
<feature type="region of interest" description="Disordered" evidence="13">
    <location>
        <begin position="539"/>
        <end position="612"/>
    </location>
</feature>
<dbReference type="FunFam" id="3.30.40.10:FF:000006">
    <property type="entry name" value="CCR4-NOT transcription complex subunit 4"/>
    <property type="match status" value="1"/>
</dbReference>
<dbReference type="InParanoid" id="G0VFY0"/>
<dbReference type="InterPro" id="IPR012677">
    <property type="entry name" value="Nucleotide-bd_a/b_plait_sf"/>
</dbReference>
<keyword evidence="18" id="KW-1185">Reference proteome</keyword>
<feature type="zinc finger region" description="C3H1-type" evidence="12">
    <location>
        <begin position="230"/>
        <end position="257"/>
    </location>
</feature>
<feature type="region of interest" description="Disordered" evidence="13">
    <location>
        <begin position="105"/>
        <end position="126"/>
    </location>
</feature>
<dbReference type="Gene3D" id="3.30.70.330">
    <property type="match status" value="1"/>
</dbReference>
<dbReference type="SUPFAM" id="SSF54928">
    <property type="entry name" value="RNA-binding domain, RBD"/>
    <property type="match status" value="1"/>
</dbReference>
<dbReference type="GO" id="GO:0006513">
    <property type="term" value="P:protein monoubiquitination"/>
    <property type="evidence" value="ECO:0007669"/>
    <property type="project" value="EnsemblFungi"/>
</dbReference>
<dbReference type="CDD" id="cd12438">
    <property type="entry name" value="RRM_CNOT4"/>
    <property type="match status" value="1"/>
</dbReference>
<dbReference type="HOGENOM" id="CLU_028046_0_0_1"/>
<dbReference type="PROSITE" id="PS50103">
    <property type="entry name" value="ZF_C3H1"/>
    <property type="match status" value="1"/>
</dbReference>
<name>G0VFY0_NAUCA</name>
<dbReference type="PROSITE" id="PS50102">
    <property type="entry name" value="RRM"/>
    <property type="match status" value="1"/>
</dbReference>